<feature type="compositionally biased region" description="Low complexity" evidence="5">
    <location>
        <begin position="469"/>
        <end position="481"/>
    </location>
</feature>
<evidence type="ECO:0000259" key="9">
    <source>
        <dbReference type="PROSITE" id="PS50898"/>
    </source>
</evidence>
<dbReference type="PROSITE" id="PS50106">
    <property type="entry name" value="PDZ"/>
    <property type="match status" value="1"/>
</dbReference>
<dbReference type="SMART" id="SM00455">
    <property type="entry name" value="RBD"/>
    <property type="match status" value="2"/>
</dbReference>
<comment type="subcellular location">
    <subcellularLocation>
        <location evidence="1">Cytoplasm</location>
    </subcellularLocation>
</comment>
<organism evidence="10">
    <name type="scientific">Menopon gallinae</name>
    <name type="common">poultry shaft louse</name>
    <dbReference type="NCBI Taxonomy" id="328185"/>
    <lineage>
        <taxon>Eukaryota</taxon>
        <taxon>Metazoa</taxon>
        <taxon>Ecdysozoa</taxon>
        <taxon>Arthropoda</taxon>
        <taxon>Hexapoda</taxon>
        <taxon>Insecta</taxon>
        <taxon>Pterygota</taxon>
        <taxon>Neoptera</taxon>
        <taxon>Paraneoptera</taxon>
        <taxon>Psocodea</taxon>
        <taxon>Troctomorpha</taxon>
        <taxon>Phthiraptera</taxon>
        <taxon>Amblycera</taxon>
        <taxon>Menoponidae</taxon>
        <taxon>Menopon</taxon>
    </lineage>
</organism>
<dbReference type="GO" id="GO:0048699">
    <property type="term" value="P:generation of neurons"/>
    <property type="evidence" value="ECO:0007669"/>
    <property type="project" value="UniProtKB-ARBA"/>
</dbReference>
<feature type="region of interest" description="Disordered" evidence="5">
    <location>
        <begin position="1297"/>
        <end position="1457"/>
    </location>
</feature>
<dbReference type="CDD" id="cd17067">
    <property type="entry name" value="RBD2_RGS12_like"/>
    <property type="match status" value="1"/>
</dbReference>
<dbReference type="Pfam" id="PF02196">
    <property type="entry name" value="RBD"/>
    <property type="match status" value="1"/>
</dbReference>
<dbReference type="GO" id="GO:0007165">
    <property type="term" value="P:signal transduction"/>
    <property type="evidence" value="ECO:0007669"/>
    <property type="project" value="InterPro"/>
</dbReference>
<dbReference type="SUPFAM" id="SSF54236">
    <property type="entry name" value="Ubiquitin-like"/>
    <property type="match status" value="2"/>
</dbReference>
<dbReference type="CDD" id="cd01817">
    <property type="entry name" value="RBD1_RGS12_like"/>
    <property type="match status" value="1"/>
</dbReference>
<dbReference type="Gene3D" id="1.10.167.10">
    <property type="entry name" value="Regulator of G-protein Signalling 4, domain 2"/>
    <property type="match status" value="1"/>
</dbReference>
<feature type="region of interest" description="Disordered" evidence="5">
    <location>
        <begin position="890"/>
        <end position="950"/>
    </location>
</feature>
<evidence type="ECO:0000256" key="2">
    <source>
        <dbReference type="ARBA" id="ARBA00022468"/>
    </source>
</evidence>
<feature type="domain" description="PID" evidence="6">
    <location>
        <begin position="187"/>
        <end position="287"/>
    </location>
</feature>
<dbReference type="PRINTS" id="PR01301">
    <property type="entry name" value="RGSPROTEIN"/>
</dbReference>
<feature type="compositionally biased region" description="Basic and acidic residues" evidence="5">
    <location>
        <begin position="914"/>
        <end position="923"/>
    </location>
</feature>
<dbReference type="PANTHER" id="PTHR45945">
    <property type="entry name" value="REGULATOR OF G-PROTEIN SIGNALING LOCO"/>
    <property type="match status" value="1"/>
</dbReference>
<dbReference type="InterPro" id="IPR001478">
    <property type="entry name" value="PDZ"/>
</dbReference>
<feature type="domain" description="RBD" evidence="9">
    <location>
        <begin position="1001"/>
        <end position="1071"/>
    </location>
</feature>
<dbReference type="Pfam" id="PF00615">
    <property type="entry name" value="RGS"/>
    <property type="match status" value="1"/>
</dbReference>
<dbReference type="SUPFAM" id="SSF50729">
    <property type="entry name" value="PH domain-like"/>
    <property type="match status" value="1"/>
</dbReference>
<gene>
    <name evidence="10" type="ORF">PYX00_007383</name>
</gene>
<dbReference type="CDD" id="cd06710">
    <property type="entry name" value="PDZ_RGS12-like"/>
    <property type="match status" value="1"/>
</dbReference>
<feature type="domain" description="PDZ" evidence="7">
    <location>
        <begin position="17"/>
        <end position="94"/>
    </location>
</feature>
<name>A0AAW2HJM3_9NEOP</name>
<keyword evidence="4" id="KW-0677">Repeat</keyword>
<feature type="domain" description="RBD" evidence="9">
    <location>
        <begin position="1072"/>
        <end position="1142"/>
    </location>
</feature>
<dbReference type="InterPro" id="IPR044926">
    <property type="entry name" value="RGS_subdomain_2"/>
</dbReference>
<keyword evidence="2" id="KW-0343">GTPase activation</keyword>
<dbReference type="InterPro" id="IPR036305">
    <property type="entry name" value="RGS_sf"/>
</dbReference>
<feature type="region of interest" description="Disordered" evidence="5">
    <location>
        <begin position="637"/>
        <end position="658"/>
    </location>
</feature>
<feature type="compositionally biased region" description="Basic and acidic residues" evidence="5">
    <location>
        <begin position="1182"/>
        <end position="1199"/>
    </location>
</feature>
<evidence type="ECO:0000256" key="1">
    <source>
        <dbReference type="ARBA" id="ARBA00004496"/>
    </source>
</evidence>
<feature type="region of interest" description="Disordered" evidence="5">
    <location>
        <begin position="1179"/>
        <end position="1199"/>
    </location>
</feature>
<dbReference type="Gene3D" id="1.10.196.10">
    <property type="match status" value="1"/>
</dbReference>
<dbReference type="PANTHER" id="PTHR45945:SF3">
    <property type="entry name" value="REGULATOR OF G-PROTEIN SIGNALING LOCO"/>
    <property type="match status" value="1"/>
</dbReference>
<dbReference type="SMART" id="SM00390">
    <property type="entry name" value="GoLoco"/>
    <property type="match status" value="1"/>
</dbReference>
<feature type="compositionally biased region" description="Basic and acidic residues" evidence="5">
    <location>
        <begin position="1297"/>
        <end position="1308"/>
    </location>
</feature>
<dbReference type="PROSITE" id="PS50877">
    <property type="entry name" value="GOLOCO"/>
    <property type="match status" value="1"/>
</dbReference>
<dbReference type="InterPro" id="IPR036034">
    <property type="entry name" value="PDZ_sf"/>
</dbReference>
<dbReference type="SUPFAM" id="SSF50156">
    <property type="entry name" value="PDZ domain-like"/>
    <property type="match status" value="1"/>
</dbReference>
<keyword evidence="3" id="KW-0963">Cytoplasm</keyword>
<dbReference type="GO" id="GO:0005737">
    <property type="term" value="C:cytoplasm"/>
    <property type="evidence" value="ECO:0007669"/>
    <property type="project" value="UniProtKB-SubCell"/>
</dbReference>
<dbReference type="SMART" id="SM00228">
    <property type="entry name" value="PDZ"/>
    <property type="match status" value="1"/>
</dbReference>
<dbReference type="InterPro" id="IPR046995">
    <property type="entry name" value="RGS10/12/14-like"/>
</dbReference>
<dbReference type="FunFam" id="1.10.167.10:FF:000001">
    <property type="entry name" value="Putative regulator of g-protein signaling 12"/>
    <property type="match status" value="1"/>
</dbReference>
<dbReference type="InterPro" id="IPR003109">
    <property type="entry name" value="GoLoco_motif"/>
</dbReference>
<feature type="compositionally biased region" description="Low complexity" evidence="5">
    <location>
        <begin position="1381"/>
        <end position="1394"/>
    </location>
</feature>
<dbReference type="Gene3D" id="2.30.29.30">
    <property type="entry name" value="Pleckstrin-homology domain (PH domain)/Phosphotyrosine-binding domain (PTB)"/>
    <property type="match status" value="1"/>
</dbReference>
<evidence type="ECO:0000256" key="4">
    <source>
        <dbReference type="ARBA" id="ARBA00022737"/>
    </source>
</evidence>
<feature type="compositionally biased region" description="Basic and acidic residues" evidence="5">
    <location>
        <begin position="638"/>
        <end position="658"/>
    </location>
</feature>
<evidence type="ECO:0000259" key="8">
    <source>
        <dbReference type="PROSITE" id="PS50132"/>
    </source>
</evidence>
<dbReference type="Pfam" id="PF00640">
    <property type="entry name" value="PID"/>
    <property type="match status" value="1"/>
</dbReference>
<feature type="compositionally biased region" description="Basic residues" evidence="5">
    <location>
        <begin position="489"/>
        <end position="500"/>
    </location>
</feature>
<protein>
    <recommendedName>
        <fullName evidence="11">Regulator of G-protein signaling loco</fullName>
    </recommendedName>
</protein>
<feature type="compositionally biased region" description="Polar residues" evidence="5">
    <location>
        <begin position="1323"/>
        <end position="1352"/>
    </location>
</feature>
<dbReference type="Pfam" id="PF00595">
    <property type="entry name" value="PDZ"/>
    <property type="match status" value="1"/>
</dbReference>
<dbReference type="Gene3D" id="2.30.42.10">
    <property type="match status" value="1"/>
</dbReference>
<feature type="domain" description="RGS" evidence="8">
    <location>
        <begin position="763"/>
        <end position="879"/>
    </location>
</feature>
<sequence length="1474" mass="164740">MHPIRRRKKRPNYGVRTMEVARGKNGFGFTISGQQPCILSCIVNNSPAEKAGLRPGDYLVAVNGQSVSKLPHDDVVRLIGSSNGILKLQIAENYYSDSSDEDQIVAARSKPKYLSKPRNSSGNHRAVLQNRVAKVVRDLRTGTVLDKFSDDMNGSHALLEKWEVPELPPPRLSNAQNSSDRKEELCFIIGYLGTIEMPKQIQPGCRPQVVRGCIKRLRAEKRTHNWVLVRVHADGVTVAGNGGKILAEYPVNRITYCGASSEEDKKYLGLVTTANREDGDSSSCHIFAVQPNLSEHQKHASKASAFKVNCTSGELSEGCLEFPSTSEPILNAIRSFCLTKDEGNRPNEILPANSPQPSQAGSTAASSNSDSGIGFRDDCGNQSDRIVMVDIENQRLHIQQLYNNSKNMGDRNTLNIQLQGDSFETPSANLQQAFACVSALCPLPFDPLCVSSGHRTRNRPIPDGKITTSNRSRSPLNSPSSSDDDKTLTKHVHSKNKGKSNGKMFFMEDAGDRWQDRSIFYQLGMCSDVTPSTSKHGYESAYKLTSKSFDSLDHQPLMKTGDVSKLNSNSIDNLIHMSSDYYRLSPQVNVNKTLDVKGSPLSISYGNGSIIQLNREKSTEEEITFCDKENECSMSPDFGRRVLSDGKGRDRNGPKKDHFKSADDIMSICSYKSNDMFLSYKLSPKVFGVNRTTQSLEDLKGPDPMGEAKDAGVDSRVQHWGSLQDLRSFVSGCYESSKDMVLDEKESCGEDIKNEGVALWATSFEKLLEDPSGLHTFAEFLKKEFSQENIIFWVSCEKYNKLEDESERKVLASQIFETHLAVGAPEPVNVDAHATQSTQNKLSEAPPDLFLSAQKQIFNLMKFDSYPRFIKSELYKECLLREMSGEELPYQGDAQLTPNLNKGETPSRGKLKKSRSDADDCRRKSLLPWHKKNRSKSKDRGESEYKLSTMEQKRENEDVISVKSEITSSRSSLASWDLALRGSFSRQSITSGDASERENCMLCRVILSDGATTVVQVRQNESIRELIHRLLEKRGLHYSSFEVYLTGSQKPLSLDEEAASLSNKEVRVEQRVVFRVDLPNRKTVSIKAKTSKTLGQVLRSVLHKYSYRLELITVCSMSENEVLELSLPVTAVDGRRLTVLTRSESWRNENHPTAAKTFVKAAPTLDEITNRVFEELLQGKSEGIEKSEQGSIKSEELGSEHSSGIFGRFLRRDSAYHERSRSKGRATGRQILEGASKHMEGVVSMVTGKPPLISKWKTGSKISGKSESDELYEGLKRAQRSRLEDQRGTEINFELPDFLKDKENEPKSGKKLRKIRKEDGASTPRQFCSETEQTNKVQQENAQNINNKTTPWNDKHNVSLLSSSPSRLDARKPETRSTAKPLTCKTYETPTTTPIKNEPETASEDSAPKSAEGRSDPPPLPPKPKYLYPKSNFSRGPQEITNRNFSKPSDIKRDSRLVRTRKTVYLDEPSSSFV</sequence>
<dbReference type="GO" id="GO:0008277">
    <property type="term" value="P:regulation of G protein-coupled receptor signaling pathway"/>
    <property type="evidence" value="ECO:0007669"/>
    <property type="project" value="TreeGrafter"/>
</dbReference>
<evidence type="ECO:0000259" key="7">
    <source>
        <dbReference type="PROSITE" id="PS50106"/>
    </source>
</evidence>
<feature type="region of interest" description="Disordered" evidence="5">
    <location>
        <begin position="453"/>
        <end position="503"/>
    </location>
</feature>
<feature type="compositionally biased region" description="Polar residues" evidence="5">
    <location>
        <begin position="353"/>
        <end position="371"/>
    </location>
</feature>
<dbReference type="Gene3D" id="3.10.20.90">
    <property type="entry name" value="Phosphatidylinositol 3-kinase Catalytic Subunit, Chain A, domain 1"/>
    <property type="match status" value="2"/>
</dbReference>
<feature type="compositionally biased region" description="Polar residues" evidence="5">
    <location>
        <begin position="894"/>
        <end position="904"/>
    </location>
</feature>
<feature type="compositionally biased region" description="Polar residues" evidence="5">
    <location>
        <begin position="1431"/>
        <end position="1447"/>
    </location>
</feature>
<dbReference type="SUPFAM" id="SSF48097">
    <property type="entry name" value="Regulator of G-protein signaling, RGS"/>
    <property type="match status" value="1"/>
</dbReference>
<dbReference type="InterPro" id="IPR024066">
    <property type="entry name" value="RGS_subdom1/3"/>
</dbReference>
<dbReference type="EMBL" id="JARGDH010000004">
    <property type="protein sequence ID" value="KAL0269752.1"/>
    <property type="molecule type" value="Genomic_DNA"/>
</dbReference>
<evidence type="ECO:0008006" key="11">
    <source>
        <dbReference type="Google" id="ProtNLM"/>
    </source>
</evidence>
<comment type="caution">
    <text evidence="10">The sequence shown here is derived from an EMBL/GenBank/DDBJ whole genome shotgun (WGS) entry which is preliminary data.</text>
</comment>
<feature type="region of interest" description="Disordered" evidence="5">
    <location>
        <begin position="344"/>
        <end position="376"/>
    </location>
</feature>
<dbReference type="InterPro" id="IPR016137">
    <property type="entry name" value="RGS"/>
</dbReference>
<dbReference type="SMART" id="SM00315">
    <property type="entry name" value="RGS"/>
    <property type="match status" value="1"/>
</dbReference>
<proteinExistence type="predicted"/>
<dbReference type="InterPro" id="IPR011993">
    <property type="entry name" value="PH-like_dom_sf"/>
</dbReference>
<dbReference type="SMART" id="SM00462">
    <property type="entry name" value="PTB"/>
    <property type="match status" value="1"/>
</dbReference>
<accession>A0AAW2HJM3</accession>
<dbReference type="InterPro" id="IPR003116">
    <property type="entry name" value="RBD_dom"/>
</dbReference>
<evidence type="ECO:0000313" key="10">
    <source>
        <dbReference type="EMBL" id="KAL0269752.1"/>
    </source>
</evidence>
<dbReference type="PROSITE" id="PS50898">
    <property type="entry name" value="RBD"/>
    <property type="match status" value="2"/>
</dbReference>
<dbReference type="GO" id="GO:0005634">
    <property type="term" value="C:nucleus"/>
    <property type="evidence" value="ECO:0007669"/>
    <property type="project" value="TreeGrafter"/>
</dbReference>
<dbReference type="GO" id="GO:0005886">
    <property type="term" value="C:plasma membrane"/>
    <property type="evidence" value="ECO:0007669"/>
    <property type="project" value="TreeGrafter"/>
</dbReference>
<evidence type="ECO:0000256" key="5">
    <source>
        <dbReference type="SAM" id="MobiDB-lite"/>
    </source>
</evidence>
<dbReference type="GO" id="GO:0005096">
    <property type="term" value="F:GTPase activator activity"/>
    <property type="evidence" value="ECO:0007669"/>
    <property type="project" value="UniProtKB-KW"/>
</dbReference>
<dbReference type="InterPro" id="IPR006020">
    <property type="entry name" value="PTB/PI_dom"/>
</dbReference>
<dbReference type="PROSITE" id="PS50132">
    <property type="entry name" value="RGS"/>
    <property type="match status" value="1"/>
</dbReference>
<dbReference type="InterPro" id="IPR029071">
    <property type="entry name" value="Ubiquitin-like_domsf"/>
</dbReference>
<feature type="compositionally biased region" description="Basic and acidic residues" evidence="5">
    <location>
        <begin position="1368"/>
        <end position="1377"/>
    </location>
</feature>
<dbReference type="PROSITE" id="PS01179">
    <property type="entry name" value="PID"/>
    <property type="match status" value="1"/>
</dbReference>
<evidence type="ECO:0000259" key="6">
    <source>
        <dbReference type="PROSITE" id="PS01179"/>
    </source>
</evidence>
<evidence type="ECO:0000256" key="3">
    <source>
        <dbReference type="ARBA" id="ARBA00022490"/>
    </source>
</evidence>
<reference evidence="10" key="1">
    <citation type="journal article" date="2024" name="Gigascience">
        <title>Chromosome-level genome of the poultry shaft louse Menopon gallinae provides insight into the host-switching and adaptive evolution of parasitic lice.</title>
        <authorList>
            <person name="Xu Y."/>
            <person name="Ma L."/>
            <person name="Liu S."/>
            <person name="Liang Y."/>
            <person name="Liu Q."/>
            <person name="He Z."/>
            <person name="Tian L."/>
            <person name="Duan Y."/>
            <person name="Cai W."/>
            <person name="Li H."/>
            <person name="Song F."/>
        </authorList>
    </citation>
    <scope>NUCLEOTIDE SEQUENCE</scope>
    <source>
        <strain evidence="10">Cailab_2023a</strain>
    </source>
</reference>
<feature type="compositionally biased region" description="Basic and acidic residues" evidence="5">
    <location>
        <begin position="936"/>
        <end position="950"/>
    </location>
</feature>